<organism evidence="1 2">
    <name type="scientific">Russula earlei</name>
    <dbReference type="NCBI Taxonomy" id="71964"/>
    <lineage>
        <taxon>Eukaryota</taxon>
        <taxon>Fungi</taxon>
        <taxon>Dikarya</taxon>
        <taxon>Basidiomycota</taxon>
        <taxon>Agaricomycotina</taxon>
        <taxon>Agaricomycetes</taxon>
        <taxon>Russulales</taxon>
        <taxon>Russulaceae</taxon>
        <taxon>Russula</taxon>
    </lineage>
</organism>
<gene>
    <name evidence="1" type="ORF">F5148DRAFT_772321</name>
</gene>
<dbReference type="EMBL" id="JAGFNK010000067">
    <property type="protein sequence ID" value="KAI9509305.1"/>
    <property type="molecule type" value="Genomic_DNA"/>
</dbReference>
<evidence type="ECO:0000313" key="1">
    <source>
        <dbReference type="EMBL" id="KAI9509305.1"/>
    </source>
</evidence>
<reference evidence="1" key="1">
    <citation type="submission" date="2021-03" db="EMBL/GenBank/DDBJ databases">
        <title>Evolutionary priming and transition to the ectomycorrhizal habit in an iconic lineage of mushroom-forming fungi: is preadaptation a requirement?</title>
        <authorList>
            <consortium name="DOE Joint Genome Institute"/>
            <person name="Looney B.P."/>
            <person name="Miyauchi S."/>
            <person name="Morin E."/>
            <person name="Drula E."/>
            <person name="Courty P.E."/>
            <person name="Chicoki N."/>
            <person name="Fauchery L."/>
            <person name="Kohler A."/>
            <person name="Kuo A."/>
            <person name="LaButti K."/>
            <person name="Pangilinan J."/>
            <person name="Lipzen A."/>
            <person name="Riley R."/>
            <person name="Andreopoulos W."/>
            <person name="He G."/>
            <person name="Johnson J."/>
            <person name="Barry K.W."/>
            <person name="Grigoriev I.V."/>
            <person name="Nagy L."/>
            <person name="Hibbett D."/>
            <person name="Henrissat B."/>
            <person name="Matheny P.B."/>
            <person name="Labbe J."/>
            <person name="Martin A.F."/>
        </authorList>
    </citation>
    <scope>NUCLEOTIDE SEQUENCE</scope>
    <source>
        <strain evidence="1">BPL698</strain>
    </source>
</reference>
<protein>
    <submittedName>
        <fullName evidence="1">Uncharacterized protein</fullName>
    </submittedName>
</protein>
<comment type="caution">
    <text evidence="1">The sequence shown here is derived from an EMBL/GenBank/DDBJ whole genome shotgun (WGS) entry which is preliminary data.</text>
</comment>
<sequence length="368" mass="39863">MSPVARWTSLSRTPNLARSSHCLSVAPTGRAILFGGELQPRTPVDVDPSARGSVHTVHLSHAAGHVSTPSGLNWVSTSASPTSSAIPEPRVGAASVAVGDYFYLWGGRGGAEMSPLPNDQAGIWRCSLRSIETSAPLWERVIATEEEKAPRSRSYHTMTSYENTIYVHAGCLEKGRISDLHAFDLTTRSWSVLASAPEPGRGGTALVPVNLNGRPVLLRFDGFAGEELDTFDIYDIRADAWRHTVPAPDPQHGSPGARSVHGFVPFVSPRYPRTLALVYHGERGPSSLGHAGAGEFWDDVWLIEAGAEGESELAWKYVQVPRDRPAPVARGWFHSASWKDGEETKVALYGGLLSSNARADDLWLLEID</sequence>
<accession>A0ACC0UCK8</accession>
<evidence type="ECO:0000313" key="2">
    <source>
        <dbReference type="Proteomes" id="UP001207468"/>
    </source>
</evidence>
<name>A0ACC0UCK8_9AGAM</name>
<dbReference type="Proteomes" id="UP001207468">
    <property type="component" value="Unassembled WGS sequence"/>
</dbReference>
<keyword evidence="2" id="KW-1185">Reference proteome</keyword>
<proteinExistence type="predicted"/>